<organism evidence="9 10">
    <name type="scientific">Thorsellia kenyensis</name>
    <dbReference type="NCBI Taxonomy" id="1549888"/>
    <lineage>
        <taxon>Bacteria</taxon>
        <taxon>Pseudomonadati</taxon>
        <taxon>Pseudomonadota</taxon>
        <taxon>Gammaproteobacteria</taxon>
        <taxon>Enterobacterales</taxon>
        <taxon>Thorselliaceae</taxon>
        <taxon>Thorsellia</taxon>
    </lineage>
</organism>
<dbReference type="InterPro" id="IPR011576">
    <property type="entry name" value="Pyridox_Oxase_N"/>
</dbReference>
<evidence type="ECO:0000313" key="9">
    <source>
        <dbReference type="EMBL" id="MFC0180052.1"/>
    </source>
</evidence>
<name>A0ABV6CAP5_9GAMM</name>
<comment type="cofactor">
    <cofactor evidence="1">
        <name>FMN</name>
        <dbReference type="ChEBI" id="CHEBI:58210"/>
    </cofactor>
</comment>
<comment type="similarity">
    <text evidence="2">Belongs to the pyridoxamine 5'-phosphate oxidase family.</text>
</comment>
<evidence type="ECO:0000256" key="5">
    <source>
        <dbReference type="ARBA" id="ARBA00023002"/>
    </source>
</evidence>
<dbReference type="Gene3D" id="2.30.110.10">
    <property type="entry name" value="Electron Transport, Fmn-binding Protein, Chain A"/>
    <property type="match status" value="1"/>
</dbReference>
<dbReference type="SUPFAM" id="SSF50475">
    <property type="entry name" value="FMN-binding split barrel"/>
    <property type="match status" value="1"/>
</dbReference>
<gene>
    <name evidence="9" type="primary">pdxH</name>
    <name evidence="9" type="ORF">ACFFIT_08170</name>
</gene>
<dbReference type="NCBIfam" id="NF004231">
    <property type="entry name" value="PRK05679.1"/>
    <property type="match status" value="1"/>
</dbReference>
<evidence type="ECO:0000259" key="8">
    <source>
        <dbReference type="Pfam" id="PF10590"/>
    </source>
</evidence>
<evidence type="ECO:0000313" key="10">
    <source>
        <dbReference type="Proteomes" id="UP001589758"/>
    </source>
</evidence>
<dbReference type="EC" id="1.4.3.5" evidence="6"/>
<dbReference type="Pfam" id="PF01243">
    <property type="entry name" value="PNPOx_N"/>
    <property type="match status" value="1"/>
</dbReference>
<evidence type="ECO:0000256" key="4">
    <source>
        <dbReference type="ARBA" id="ARBA00022643"/>
    </source>
</evidence>
<dbReference type="PANTHER" id="PTHR10851">
    <property type="entry name" value="PYRIDOXINE-5-PHOSPHATE OXIDASE"/>
    <property type="match status" value="1"/>
</dbReference>
<dbReference type="NCBIfam" id="TIGR00558">
    <property type="entry name" value="pdxH"/>
    <property type="match status" value="1"/>
</dbReference>
<evidence type="ECO:0000259" key="7">
    <source>
        <dbReference type="Pfam" id="PF01243"/>
    </source>
</evidence>
<dbReference type="PIRSF" id="PIRSF000190">
    <property type="entry name" value="Pyd_amn-ph_oxd"/>
    <property type="match status" value="1"/>
</dbReference>
<keyword evidence="10" id="KW-1185">Reference proteome</keyword>
<dbReference type="Pfam" id="PF10590">
    <property type="entry name" value="PNP_phzG_C"/>
    <property type="match status" value="1"/>
</dbReference>
<evidence type="ECO:0000256" key="6">
    <source>
        <dbReference type="NCBIfam" id="TIGR00558"/>
    </source>
</evidence>
<dbReference type="InterPro" id="IPR019740">
    <property type="entry name" value="Pyridox_Oxase_CS"/>
</dbReference>
<feature type="domain" description="Pyridoxamine 5'-phosphate oxidase N-terminal" evidence="7">
    <location>
        <begin position="36"/>
        <end position="150"/>
    </location>
</feature>
<keyword evidence="5 9" id="KW-0560">Oxidoreductase</keyword>
<keyword evidence="4" id="KW-0288">FMN</keyword>
<evidence type="ECO:0000256" key="3">
    <source>
        <dbReference type="ARBA" id="ARBA00022630"/>
    </source>
</evidence>
<protein>
    <recommendedName>
        <fullName evidence="6">Pyridoxamine 5'-phosphate oxidase</fullName>
        <ecNumber evidence="6">1.4.3.5</ecNumber>
    </recommendedName>
</protein>
<evidence type="ECO:0000256" key="1">
    <source>
        <dbReference type="ARBA" id="ARBA00001917"/>
    </source>
</evidence>
<sequence length="220" mass="25498">MDNKQLASLRREYDKGQLTRQELPNNPLTLLIKWLEEAKLANIPDPSAFVLSTVNKQHQPSSRIVLMKALDELAHSITFFTNYESNKARCIDDNNQVSVLFPWYMLERQVIAIGIAKKTSIDISKDYFYSRPKESQIAAISSKQSTQLKSKKPLLETYHHLCETYAEEKVPFPNNWGGYEIALHSIEFWQGGVHRLHDRFKYELKDKNEGTAWEISRLSP</sequence>
<dbReference type="InterPro" id="IPR019576">
    <property type="entry name" value="Pyridoxamine_oxidase_dimer_C"/>
</dbReference>
<feature type="domain" description="Pyridoxine 5'-phosphate oxidase dimerisation C-terminal" evidence="8">
    <location>
        <begin position="176"/>
        <end position="220"/>
    </location>
</feature>
<dbReference type="PANTHER" id="PTHR10851:SF0">
    <property type="entry name" value="PYRIDOXINE-5'-PHOSPHATE OXIDASE"/>
    <property type="match status" value="1"/>
</dbReference>
<proteinExistence type="inferred from homology"/>
<dbReference type="GO" id="GO:0004733">
    <property type="term" value="F:pyridoxamine phosphate oxidase activity"/>
    <property type="evidence" value="ECO:0007669"/>
    <property type="project" value="UniProtKB-EC"/>
</dbReference>
<keyword evidence="3" id="KW-0285">Flavoprotein</keyword>
<dbReference type="Proteomes" id="UP001589758">
    <property type="component" value="Unassembled WGS sequence"/>
</dbReference>
<dbReference type="EMBL" id="JBHLXE010000090">
    <property type="protein sequence ID" value="MFC0180052.1"/>
    <property type="molecule type" value="Genomic_DNA"/>
</dbReference>
<reference evidence="9 10" key="1">
    <citation type="submission" date="2024-09" db="EMBL/GenBank/DDBJ databases">
        <authorList>
            <person name="Sun Q."/>
            <person name="Mori K."/>
        </authorList>
    </citation>
    <scope>NUCLEOTIDE SEQUENCE [LARGE SCALE GENOMIC DNA]</scope>
    <source>
        <strain evidence="9 10">CCM 8545</strain>
    </source>
</reference>
<dbReference type="RefSeq" id="WP_385877166.1">
    <property type="nucleotide sequence ID" value="NZ_JBHLXE010000090.1"/>
</dbReference>
<dbReference type="InterPro" id="IPR012349">
    <property type="entry name" value="Split_barrel_FMN-bd"/>
</dbReference>
<comment type="caution">
    <text evidence="9">The sequence shown here is derived from an EMBL/GenBank/DDBJ whole genome shotgun (WGS) entry which is preliminary data.</text>
</comment>
<evidence type="ECO:0000256" key="2">
    <source>
        <dbReference type="ARBA" id="ARBA00007301"/>
    </source>
</evidence>
<dbReference type="InterPro" id="IPR000659">
    <property type="entry name" value="Pyridox_Oxase"/>
</dbReference>
<accession>A0ABV6CAP5</accession>
<dbReference type="PROSITE" id="PS01064">
    <property type="entry name" value="PYRIDOX_OXIDASE"/>
    <property type="match status" value="1"/>
</dbReference>